<protein>
    <submittedName>
        <fullName evidence="2">Uncharacterized protein</fullName>
    </submittedName>
</protein>
<evidence type="ECO:0000256" key="1">
    <source>
        <dbReference type="SAM" id="MobiDB-lite"/>
    </source>
</evidence>
<evidence type="ECO:0000313" key="2">
    <source>
        <dbReference type="EnsemblPlants" id="MELO3C007125.2.1"/>
    </source>
</evidence>
<organism evidence="2">
    <name type="scientific">Cucumis melo</name>
    <name type="common">Muskmelon</name>
    <dbReference type="NCBI Taxonomy" id="3656"/>
    <lineage>
        <taxon>Eukaryota</taxon>
        <taxon>Viridiplantae</taxon>
        <taxon>Streptophyta</taxon>
        <taxon>Embryophyta</taxon>
        <taxon>Tracheophyta</taxon>
        <taxon>Spermatophyta</taxon>
        <taxon>Magnoliopsida</taxon>
        <taxon>eudicotyledons</taxon>
        <taxon>Gunneridae</taxon>
        <taxon>Pentapetalae</taxon>
        <taxon>rosids</taxon>
        <taxon>fabids</taxon>
        <taxon>Cucurbitales</taxon>
        <taxon>Cucurbitaceae</taxon>
        <taxon>Benincaseae</taxon>
        <taxon>Cucumis</taxon>
    </lineage>
</organism>
<dbReference type="AlphaFoldDB" id="A0A9I9CQQ5"/>
<sequence length="72" mass="7647">MKVNSTSLRMRRNYNLELRLSPTYSSAAAATASVSGNPSPPLTAALKANNLPSSTTAGSASVTLRSFRQEQF</sequence>
<dbReference type="EnsemblPlants" id="MELO3C007125.2.1">
    <property type="protein sequence ID" value="MELO3C007125.2.1"/>
    <property type="gene ID" value="MELO3C007125.2"/>
</dbReference>
<reference evidence="2" key="1">
    <citation type="submission" date="2023-03" db="UniProtKB">
        <authorList>
            <consortium name="EnsemblPlants"/>
        </authorList>
    </citation>
    <scope>IDENTIFICATION</scope>
</reference>
<feature type="compositionally biased region" description="Polar residues" evidence="1">
    <location>
        <begin position="50"/>
        <end position="62"/>
    </location>
</feature>
<dbReference type="Gramene" id="MELO3C007125.2.1">
    <property type="protein sequence ID" value="MELO3C007125.2.1"/>
    <property type="gene ID" value="MELO3C007125.2"/>
</dbReference>
<feature type="region of interest" description="Disordered" evidence="1">
    <location>
        <begin position="31"/>
        <end position="62"/>
    </location>
</feature>
<accession>A0A9I9CQQ5</accession>
<proteinExistence type="predicted"/>
<name>A0A9I9CQQ5_CUCME</name>